<proteinExistence type="predicted"/>
<feature type="non-terminal residue" evidence="1">
    <location>
        <position position="44"/>
    </location>
</feature>
<dbReference type="Proteomes" id="UP000265520">
    <property type="component" value="Unassembled WGS sequence"/>
</dbReference>
<sequence>MIIRAKSRFCVCCRWMRCAQAHAALRASLEQLCMFVPVTCAARR</sequence>
<evidence type="ECO:0000313" key="2">
    <source>
        <dbReference type="Proteomes" id="UP000265520"/>
    </source>
</evidence>
<name>A0A392VHP0_9FABA</name>
<reference evidence="1 2" key="1">
    <citation type="journal article" date="2018" name="Front. Plant Sci.">
        <title>Red Clover (Trifolium pratense) and Zigzag Clover (T. medium) - A Picture of Genomic Similarities and Differences.</title>
        <authorList>
            <person name="Dluhosova J."/>
            <person name="Istvanek J."/>
            <person name="Nedelnik J."/>
            <person name="Repkova J."/>
        </authorList>
    </citation>
    <scope>NUCLEOTIDE SEQUENCE [LARGE SCALE GENOMIC DNA]</scope>
    <source>
        <strain evidence="2">cv. 10/8</strain>
        <tissue evidence="1">Leaf</tissue>
    </source>
</reference>
<evidence type="ECO:0000313" key="1">
    <source>
        <dbReference type="EMBL" id="MCI86932.1"/>
    </source>
</evidence>
<accession>A0A392VHP0</accession>
<protein>
    <submittedName>
        <fullName evidence="1">Uncharacterized protein</fullName>
    </submittedName>
</protein>
<keyword evidence="2" id="KW-1185">Reference proteome</keyword>
<dbReference type="EMBL" id="LXQA011153364">
    <property type="protein sequence ID" value="MCI86932.1"/>
    <property type="molecule type" value="Genomic_DNA"/>
</dbReference>
<organism evidence="1 2">
    <name type="scientific">Trifolium medium</name>
    <dbReference type="NCBI Taxonomy" id="97028"/>
    <lineage>
        <taxon>Eukaryota</taxon>
        <taxon>Viridiplantae</taxon>
        <taxon>Streptophyta</taxon>
        <taxon>Embryophyta</taxon>
        <taxon>Tracheophyta</taxon>
        <taxon>Spermatophyta</taxon>
        <taxon>Magnoliopsida</taxon>
        <taxon>eudicotyledons</taxon>
        <taxon>Gunneridae</taxon>
        <taxon>Pentapetalae</taxon>
        <taxon>rosids</taxon>
        <taxon>fabids</taxon>
        <taxon>Fabales</taxon>
        <taxon>Fabaceae</taxon>
        <taxon>Papilionoideae</taxon>
        <taxon>50 kb inversion clade</taxon>
        <taxon>NPAAA clade</taxon>
        <taxon>Hologalegina</taxon>
        <taxon>IRL clade</taxon>
        <taxon>Trifolieae</taxon>
        <taxon>Trifolium</taxon>
    </lineage>
</organism>
<dbReference type="AlphaFoldDB" id="A0A392VHP0"/>
<comment type="caution">
    <text evidence="1">The sequence shown here is derived from an EMBL/GenBank/DDBJ whole genome shotgun (WGS) entry which is preliminary data.</text>
</comment>